<protein>
    <submittedName>
        <fullName evidence="1">27219_t:CDS:1</fullName>
    </submittedName>
</protein>
<accession>A0ACA9LAB6</accession>
<organism evidence="1 2">
    <name type="scientific">Racocetra persica</name>
    <dbReference type="NCBI Taxonomy" id="160502"/>
    <lineage>
        <taxon>Eukaryota</taxon>
        <taxon>Fungi</taxon>
        <taxon>Fungi incertae sedis</taxon>
        <taxon>Mucoromycota</taxon>
        <taxon>Glomeromycotina</taxon>
        <taxon>Glomeromycetes</taxon>
        <taxon>Diversisporales</taxon>
        <taxon>Gigasporaceae</taxon>
        <taxon>Racocetra</taxon>
    </lineage>
</organism>
<dbReference type="Proteomes" id="UP000789920">
    <property type="component" value="Unassembled WGS sequence"/>
</dbReference>
<evidence type="ECO:0000313" key="1">
    <source>
        <dbReference type="EMBL" id="CAG8515825.1"/>
    </source>
</evidence>
<dbReference type="EMBL" id="CAJVQC010002690">
    <property type="protein sequence ID" value="CAG8515825.1"/>
    <property type="molecule type" value="Genomic_DNA"/>
</dbReference>
<comment type="caution">
    <text evidence="1">The sequence shown here is derived from an EMBL/GenBank/DDBJ whole genome shotgun (WGS) entry which is preliminary data.</text>
</comment>
<proteinExistence type="predicted"/>
<keyword evidence="2" id="KW-1185">Reference proteome</keyword>
<reference evidence="1" key="1">
    <citation type="submission" date="2021-06" db="EMBL/GenBank/DDBJ databases">
        <authorList>
            <person name="Kallberg Y."/>
            <person name="Tangrot J."/>
            <person name="Rosling A."/>
        </authorList>
    </citation>
    <scope>NUCLEOTIDE SEQUENCE</scope>
    <source>
        <strain evidence="1">MA461A</strain>
    </source>
</reference>
<sequence>TSKERPSYCVACGDSTCGDPCGAQELYVYNDYCVAKESSVCGNDVAQNSFVCIDPSGADKMFVRSVAKEPLVCDGFVAEEPFICGHQSDVEEFFVHNNSSSAKEPFVCDNLHSIEKPLVCGILDDTEEEFFNHNQASVYDFAQADDNHQPVIFHDQHFGVHDLDEVNIDDFNQEMTFDYISENHFVNGFQETEADNGSLHQIVVGMVFESWEKIDKWLKFYALEQGNGDNIAEFALAINNPIEIKTKGRPKGSNHVNINKDKRKQAFSSSQNSRANKIRRPWKVLGDIDLNGSESSKNNGRKCGICNVEGHNTRTCHLGN</sequence>
<gene>
    <name evidence="1" type="ORF">RPERSI_LOCUS2470</name>
</gene>
<evidence type="ECO:0000313" key="2">
    <source>
        <dbReference type="Proteomes" id="UP000789920"/>
    </source>
</evidence>
<name>A0ACA9LAB6_9GLOM</name>
<feature type="non-terminal residue" evidence="1">
    <location>
        <position position="1"/>
    </location>
</feature>